<dbReference type="Pfam" id="PF13579">
    <property type="entry name" value="Glyco_trans_4_4"/>
    <property type="match status" value="1"/>
</dbReference>
<dbReference type="Pfam" id="PF13692">
    <property type="entry name" value="Glyco_trans_1_4"/>
    <property type="match status" value="1"/>
</dbReference>
<evidence type="ECO:0000313" key="4">
    <source>
        <dbReference type="EMBL" id="KJL26325.1"/>
    </source>
</evidence>
<dbReference type="PANTHER" id="PTHR12526:SF600">
    <property type="entry name" value="GLYCOSYL TRANSFERASE GROUP 1"/>
    <property type="match status" value="1"/>
</dbReference>
<keyword evidence="1 4" id="KW-0328">Glycosyltransferase</keyword>
<reference evidence="4 5" key="1">
    <citation type="submission" date="2015-02" db="EMBL/GenBank/DDBJ databases">
        <title>Draft genome sequences of ten Microbacterium spp. with emphasis on heavy metal contaminated environments.</title>
        <authorList>
            <person name="Corretto E."/>
        </authorList>
    </citation>
    <scope>NUCLEOTIDE SEQUENCE [LARGE SCALE GENOMIC DNA]</scope>
    <source>
        <strain evidence="4 5">DSM 23848</strain>
    </source>
</reference>
<dbReference type="EMBL" id="JYIT01000065">
    <property type="protein sequence ID" value="KJL26325.1"/>
    <property type="molecule type" value="Genomic_DNA"/>
</dbReference>
<dbReference type="Proteomes" id="UP000033448">
    <property type="component" value="Unassembled WGS sequence"/>
</dbReference>
<dbReference type="PANTHER" id="PTHR12526">
    <property type="entry name" value="GLYCOSYLTRANSFERASE"/>
    <property type="match status" value="1"/>
</dbReference>
<name>A0A0F0L1T8_9MICO</name>
<dbReference type="SUPFAM" id="SSF53756">
    <property type="entry name" value="UDP-Glycosyltransferase/glycogen phosphorylase"/>
    <property type="match status" value="1"/>
</dbReference>
<dbReference type="InterPro" id="IPR028098">
    <property type="entry name" value="Glyco_trans_4-like_N"/>
</dbReference>
<dbReference type="CDD" id="cd03808">
    <property type="entry name" value="GT4_CapM-like"/>
    <property type="match status" value="1"/>
</dbReference>
<dbReference type="EC" id="2.4.1.290" evidence="4"/>
<evidence type="ECO:0000256" key="1">
    <source>
        <dbReference type="ARBA" id="ARBA00022676"/>
    </source>
</evidence>
<dbReference type="PATRIC" id="fig|582680.7.peg.1079"/>
<dbReference type="GO" id="GO:0102335">
    <property type="term" value="F:N,N'-diacetylbacillosaminyl-diphospho-undecaprenol alpha-1,3-N-acetylgalactosaminyltransferase activity"/>
    <property type="evidence" value="ECO:0007669"/>
    <property type="project" value="UniProtKB-EC"/>
</dbReference>
<feature type="domain" description="Glycosyltransferase subfamily 4-like N-terminal" evidence="3">
    <location>
        <begin position="24"/>
        <end position="173"/>
    </location>
</feature>
<comment type="caution">
    <text evidence="4">The sequence shown here is derived from an EMBL/GenBank/DDBJ whole genome shotgun (WGS) entry which is preliminary data.</text>
</comment>
<evidence type="ECO:0000259" key="3">
    <source>
        <dbReference type="Pfam" id="PF13579"/>
    </source>
</evidence>
<proteinExistence type="predicted"/>
<evidence type="ECO:0000313" key="5">
    <source>
        <dbReference type="Proteomes" id="UP000033448"/>
    </source>
</evidence>
<dbReference type="Gene3D" id="3.40.50.2000">
    <property type="entry name" value="Glycogen Phosphorylase B"/>
    <property type="match status" value="2"/>
</dbReference>
<protein>
    <submittedName>
        <fullName evidence="4">N, N'-diacetylbacillosaminyl-diphospho-undecaprenol alpha-1,3-N-acetylgalactosaminyltransferase</fullName>
        <ecNumber evidence="4">2.4.1.290</ecNumber>
    </submittedName>
</protein>
<sequence>MTSTAPRPRVMIVVTAAVTARLFMRGYAEFLAASNYDVTLVADDVSEISDALAQRGVLSYSLPMRRDPSPVHDARSLARMIALMRKVRPDAVIYATPKASLLASIASRFLRIPVRVYELWGIRFETSTGVSRRVFQGLERLIASNSTAIVANSESLAARAVKLRIARTGRICVPASGSSHGVDSEHFSPDAPRPELDADTARFLERNAGATIGFIGRLHPDKGIETLLEAASLVHDEGTEMRVLLVGGDEGLQIQGEQGRLPVHRAGDADDVRPYLAEFDVLVLMSRREGFPNVVLEAAAMEVPAIVSDATGCVDAVVPDVTGLMVPVGDVLGVADALRTVIADRNRARAMGIAARRRAVEAYAPGVVWSALEEHLHVQLGQARHRNDPHG</sequence>
<keyword evidence="5" id="KW-1185">Reference proteome</keyword>
<keyword evidence="2 4" id="KW-0808">Transferase</keyword>
<evidence type="ECO:0000256" key="2">
    <source>
        <dbReference type="ARBA" id="ARBA00022679"/>
    </source>
</evidence>
<gene>
    <name evidence="4" type="primary">pglA</name>
    <name evidence="4" type="ORF">RL72_01041</name>
</gene>
<organism evidence="4 5">
    <name type="scientific">Microbacterium azadirachtae</name>
    <dbReference type="NCBI Taxonomy" id="582680"/>
    <lineage>
        <taxon>Bacteria</taxon>
        <taxon>Bacillati</taxon>
        <taxon>Actinomycetota</taxon>
        <taxon>Actinomycetes</taxon>
        <taxon>Micrococcales</taxon>
        <taxon>Microbacteriaceae</taxon>
        <taxon>Microbacterium</taxon>
    </lineage>
</organism>
<dbReference type="AlphaFoldDB" id="A0A0F0L1T8"/>
<accession>A0A0F0L1T8</accession>